<keyword evidence="2" id="KW-1185">Reference proteome</keyword>
<dbReference type="AlphaFoldDB" id="A0A3B0PJD4"/>
<evidence type="ECO:0000313" key="2">
    <source>
        <dbReference type="Proteomes" id="UP000257559"/>
    </source>
</evidence>
<reference evidence="2" key="1">
    <citation type="submission" date="2018-06" db="EMBL/GenBank/DDBJ databases">
        <authorList>
            <consortium name="Pathogen Informatics"/>
        </authorList>
    </citation>
    <scope>NUCLEOTIDE SEQUENCE [LARGE SCALE GENOMIC DNA]</scope>
    <source>
        <strain evidence="2">NCTC10132</strain>
    </source>
</reference>
<gene>
    <name evidence="1" type="ORF">NCTC10132_00233</name>
</gene>
<feature type="non-terminal residue" evidence="1">
    <location>
        <position position="43"/>
    </location>
</feature>
<accession>A0A3B0PJD4</accession>
<proteinExistence type="predicted"/>
<evidence type="ECO:0000313" key="1">
    <source>
        <dbReference type="EMBL" id="SYV96892.1"/>
    </source>
</evidence>
<organism evidence="1 2">
    <name type="scientific">Mycoplasmopsis edwardii</name>
    <dbReference type="NCBI Taxonomy" id="53558"/>
    <lineage>
        <taxon>Bacteria</taxon>
        <taxon>Bacillati</taxon>
        <taxon>Mycoplasmatota</taxon>
        <taxon>Mycoplasmoidales</taxon>
        <taxon>Metamycoplasmataceae</taxon>
        <taxon>Mycoplasmopsis</taxon>
    </lineage>
</organism>
<dbReference type="Proteomes" id="UP000257559">
    <property type="component" value="Chromosome"/>
</dbReference>
<sequence length="43" mass="4919">MLKPIAIVNHLIIAVKKINHFEVLIPKELITVNKTKNAIAENW</sequence>
<protein>
    <submittedName>
        <fullName evidence="1">Uncharacterized protein</fullName>
    </submittedName>
</protein>
<dbReference type="KEGG" id="medw:NCTC10132_00233"/>
<name>A0A3B0PJD4_9BACT</name>
<dbReference type="EMBL" id="LS991951">
    <property type="protein sequence ID" value="SYV96892.1"/>
    <property type="molecule type" value="Genomic_DNA"/>
</dbReference>